<dbReference type="AlphaFoldDB" id="A0A2Z4XWC7"/>
<evidence type="ECO:0000313" key="3">
    <source>
        <dbReference type="EMBL" id="QIW11227.1"/>
    </source>
</evidence>
<evidence type="ECO:0000313" key="2">
    <source>
        <dbReference type="EMBL" id="AXA33000.1"/>
    </source>
</evidence>
<evidence type="ECO:0000313" key="4">
    <source>
        <dbReference type="Proteomes" id="UP000251120"/>
    </source>
</evidence>
<dbReference type="RefSeq" id="WP_112869177.1">
    <property type="nucleotide sequence ID" value="NZ_CP021781.1"/>
</dbReference>
<dbReference type="Proteomes" id="UP000251120">
    <property type="component" value="Chromosome"/>
</dbReference>
<name>A0A2Z4XWC7_9GAMM</name>
<evidence type="ECO:0000256" key="1">
    <source>
        <dbReference type="SAM" id="MobiDB-lite"/>
    </source>
</evidence>
<dbReference type="OrthoDB" id="5602891at2"/>
<reference evidence="3 5" key="2">
    <citation type="submission" date="2019-08" db="EMBL/GenBank/DDBJ databases">
        <title>Complete genome sequences of Francisella adeliensis (FSC1325 and FSC1326).</title>
        <authorList>
            <person name="Ohrman C."/>
            <person name="Uneklint I."/>
            <person name="Vallesi A."/>
            <person name="Karlsson L."/>
            <person name="Sjodin A."/>
        </authorList>
    </citation>
    <scope>NUCLEOTIDE SEQUENCE [LARGE SCALE GENOMIC DNA]</scope>
    <source>
        <strain evidence="3 5">FSC1325</strain>
    </source>
</reference>
<feature type="compositionally biased region" description="Basic and acidic residues" evidence="1">
    <location>
        <begin position="696"/>
        <end position="705"/>
    </location>
</feature>
<accession>A0A2Z4XWC7</accession>
<gene>
    <name evidence="2" type="ORF">CDH04_00585</name>
    <name evidence="3" type="ORF">FZC43_00585</name>
</gene>
<evidence type="ECO:0000313" key="5">
    <source>
        <dbReference type="Proteomes" id="UP000681131"/>
    </source>
</evidence>
<organism evidence="2 4">
    <name type="scientific">Francisella adeliensis</name>
    <dbReference type="NCBI Taxonomy" id="2007306"/>
    <lineage>
        <taxon>Bacteria</taxon>
        <taxon>Pseudomonadati</taxon>
        <taxon>Pseudomonadota</taxon>
        <taxon>Gammaproteobacteria</taxon>
        <taxon>Thiotrichales</taxon>
        <taxon>Francisellaceae</taxon>
        <taxon>Francisella</taxon>
    </lineage>
</organism>
<sequence>MAKYERLNADPSEIESVDDIVKRYSFEDSTQHAYGDDGFFKGKKDFLKAYFLNSRARQAYFEDEIVIRQKHSLNDAMDKGYDAIAKEIYEKNLNDIQKLSIFSTWRLPKSEKRIGAWKDITLDEKYQFFIKQSNDQDLGASNIAYINTVNPLILKINTSLKASASKLVKTIKNVIKNPISAALDEDKSSPEPFSINAGVSGGLDFAGSIRGYGNVCLWTSLPEYGENFKPTGKIMPVYLAMSGICYYIDVKGDLTIGGGVSYKPVAQKRQAKDSEGKLRYDEKGQKIDEDGYRIAEIMASNWSAMATLNLINFKGKVRYYSTCYRLISTTDKMVIPNVLSEGNTTIKNTALEDINRLFFTNDIYRGYSSQKAGYSTEKFQHAYTGNIIKGGKTQRHNIITGSLQKEGPSDPVLNIRTTESGAYIKLGEASAKGEYSTNSLQIKDSEDLKKYREAIKKYDEDIQLDFTSRKGTLSEQLNPVYDTIDTFKTEVEARFCIFDRKSYSKTRNISLAIPFDKRHLMPSSKLDGHQDLIKEYDKKTANTQLKDHYKIAGLNKSANLNSFSVDGIDIDDVAGRNLDRETFLKTLSGEAKSAPSGSSVSAPSLAQSESNVADIFGFDDATDTRNTDTILLQNTVINYTQDFDAGITMSGNSQNSFFCSKKASILTGLVSSGRIIPLTDIVPSDSVGKEIPSSNKESKSYTKTKTLDHANTRSKANIREEIEAYFKENKIDAKKDFKNQDAVDAFFASEASLGIKSTNNVGYISLSRLLDKNQDEKYECSSNSAIFFGSSFDISVYKNFIAYIEHLRKYTYTDNNIAEILKIIKDNDLNSNLNIGIFYSLVKRCTKYINSGLDSNLRLRQKLDATLDKIVNDALKGVVNLRKIQWKSSGWRGTEGDFSYWVKNKLTELDYPLSQEFSAYIGIIADYHNSSNKNEFTRYKAALRFMRLRSTFLIRFLELKKLFIKEEKLNGVKVSDEHLKMINSIISFLCLFDHERLTQNIKFDGQDEKNAFKHFFEGCVNFNGFIESLQNMQTACANSGVPLVAWLEYLNNERDFELFNDLVGNVEKLGMTTSLVIESCWKADKDSIGDIIDVDNSNKDDAAIKKNVSRLYNHLQNKCKNTPGFTKEKFVGFRVLKQENSTNTNIAKFTIGLRADLSTGTASLKAGDSSLVSVNVLKIIEKATTSTPIVGIGVKLFRKVLDCFTEATLDFEVGMTNNEERSSQALVTIISHRDKLRDYYRPTVVL</sequence>
<proteinExistence type="predicted"/>
<dbReference type="EMBL" id="CP043424">
    <property type="protein sequence ID" value="QIW11227.1"/>
    <property type="molecule type" value="Genomic_DNA"/>
</dbReference>
<dbReference type="EMBL" id="CP021781">
    <property type="protein sequence ID" value="AXA33000.1"/>
    <property type="molecule type" value="Genomic_DNA"/>
</dbReference>
<dbReference type="KEGG" id="fad:CDH04_00585"/>
<protein>
    <submittedName>
        <fullName evidence="2">Uncharacterized protein</fullName>
    </submittedName>
</protein>
<reference evidence="2 4" key="1">
    <citation type="submission" date="2017-06" db="EMBL/GenBank/DDBJ databases">
        <title>Complete genome of Francisella adeliensis.</title>
        <authorList>
            <person name="Vallesi A."/>
            <person name="Sjodin A."/>
        </authorList>
    </citation>
    <scope>NUCLEOTIDE SEQUENCE [LARGE SCALE GENOMIC DNA]</scope>
    <source>
        <strain evidence="2 4">FDC440</strain>
    </source>
</reference>
<dbReference type="Proteomes" id="UP000681131">
    <property type="component" value="Chromosome"/>
</dbReference>
<feature type="region of interest" description="Disordered" evidence="1">
    <location>
        <begin position="686"/>
        <end position="705"/>
    </location>
</feature>
<keyword evidence="5" id="KW-1185">Reference proteome</keyword>